<evidence type="ECO:0000313" key="3">
    <source>
        <dbReference type="Proteomes" id="UP001237642"/>
    </source>
</evidence>
<reference evidence="2" key="1">
    <citation type="submission" date="2023-02" db="EMBL/GenBank/DDBJ databases">
        <title>Genome of toxic invasive species Heracleum sosnowskyi carries increased number of genes despite the absence of recent whole-genome duplications.</title>
        <authorList>
            <person name="Schelkunov M."/>
            <person name="Shtratnikova V."/>
            <person name="Makarenko M."/>
            <person name="Klepikova A."/>
            <person name="Omelchenko D."/>
            <person name="Novikova G."/>
            <person name="Obukhova E."/>
            <person name="Bogdanov V."/>
            <person name="Penin A."/>
            <person name="Logacheva M."/>
        </authorList>
    </citation>
    <scope>NUCLEOTIDE SEQUENCE</scope>
    <source>
        <strain evidence="2">Hsosn_3</strain>
        <tissue evidence="2">Leaf</tissue>
    </source>
</reference>
<comment type="caution">
    <text evidence="2">The sequence shown here is derived from an EMBL/GenBank/DDBJ whole genome shotgun (WGS) entry which is preliminary data.</text>
</comment>
<dbReference type="EMBL" id="JAUIZM010000008">
    <property type="protein sequence ID" value="KAK1367670.1"/>
    <property type="molecule type" value="Genomic_DNA"/>
</dbReference>
<dbReference type="CDD" id="cd21793">
    <property type="entry name" value="Rad21_Rec8_M_AtSYN1-like"/>
    <property type="match status" value="1"/>
</dbReference>
<dbReference type="AlphaFoldDB" id="A0AAD8HI02"/>
<dbReference type="GO" id="GO:0007062">
    <property type="term" value="P:sister chromatid cohesion"/>
    <property type="evidence" value="ECO:0007669"/>
    <property type="project" value="InterPro"/>
</dbReference>
<feature type="region of interest" description="Disordered" evidence="1">
    <location>
        <begin position="290"/>
        <end position="312"/>
    </location>
</feature>
<dbReference type="InterPro" id="IPR039781">
    <property type="entry name" value="Rad21/Rec8-like"/>
</dbReference>
<dbReference type="GO" id="GO:0008278">
    <property type="term" value="C:cohesin complex"/>
    <property type="evidence" value="ECO:0007669"/>
    <property type="project" value="InterPro"/>
</dbReference>
<feature type="region of interest" description="Disordered" evidence="1">
    <location>
        <begin position="230"/>
        <end position="262"/>
    </location>
</feature>
<reference evidence="2" key="2">
    <citation type="submission" date="2023-05" db="EMBL/GenBank/DDBJ databases">
        <authorList>
            <person name="Schelkunov M.I."/>
        </authorList>
    </citation>
    <scope>NUCLEOTIDE SEQUENCE</scope>
    <source>
        <strain evidence="2">Hsosn_3</strain>
        <tissue evidence="2">Leaf</tissue>
    </source>
</reference>
<dbReference type="PANTHER" id="PTHR12585:SF55">
    <property type="entry name" value="SISTER CHROMATID COHESION 1 PROTEIN 3"/>
    <property type="match status" value="1"/>
</dbReference>
<evidence type="ECO:0000256" key="1">
    <source>
        <dbReference type="SAM" id="MobiDB-lite"/>
    </source>
</evidence>
<dbReference type="PANTHER" id="PTHR12585">
    <property type="entry name" value="SCC1 / RAD21 FAMILY MEMBER"/>
    <property type="match status" value="1"/>
</dbReference>
<dbReference type="Proteomes" id="UP001237642">
    <property type="component" value="Unassembled WGS sequence"/>
</dbReference>
<keyword evidence="3" id="KW-1185">Reference proteome</keyword>
<accession>A0AAD8HI02</accession>
<evidence type="ECO:0000313" key="2">
    <source>
        <dbReference type="EMBL" id="KAK1367670.1"/>
    </source>
</evidence>
<dbReference type="GO" id="GO:0003682">
    <property type="term" value="F:chromatin binding"/>
    <property type="evidence" value="ECO:0007669"/>
    <property type="project" value="TreeGrafter"/>
</dbReference>
<gene>
    <name evidence="2" type="ORF">POM88_033762</name>
</gene>
<name>A0AAD8HI02_9APIA</name>
<sequence length="338" mass="37205">MLSSKTSSRQGPLRQGALRTVWCAAQSDSELNKSHYISINICTAVDIQKASSLTYANLPKPSSQDTTFDCVTLRHKFIKLDAVVMDTDCSESFSASPEQDQQPTYIMPEQGLEFLDSNSANGHGSPTLQIHSTPPPPQTLPEKWIPSHRYDDVTILSNRLMMKRITDSSGILHIRKKYPQDALSSWKFVNKIIKKDSIFFEPLLTGLRSDLCEASRKDFISGKPYLTTHSPNRVVSSPRKFMPSPTGGHDSTPDFGSDTSSLSDQVEATCGRVSDLEPSTDTPVIFFCGRQGVEDSSGPDGPDQLRNSDDGDLSFLAEDDNNLSGELINLLVDASYGY</sequence>
<protein>
    <submittedName>
        <fullName evidence="2">Uncharacterized protein</fullName>
    </submittedName>
</protein>
<proteinExistence type="predicted"/>
<organism evidence="2 3">
    <name type="scientific">Heracleum sosnowskyi</name>
    <dbReference type="NCBI Taxonomy" id="360622"/>
    <lineage>
        <taxon>Eukaryota</taxon>
        <taxon>Viridiplantae</taxon>
        <taxon>Streptophyta</taxon>
        <taxon>Embryophyta</taxon>
        <taxon>Tracheophyta</taxon>
        <taxon>Spermatophyta</taxon>
        <taxon>Magnoliopsida</taxon>
        <taxon>eudicotyledons</taxon>
        <taxon>Gunneridae</taxon>
        <taxon>Pentapetalae</taxon>
        <taxon>asterids</taxon>
        <taxon>campanulids</taxon>
        <taxon>Apiales</taxon>
        <taxon>Apiaceae</taxon>
        <taxon>Apioideae</taxon>
        <taxon>apioid superclade</taxon>
        <taxon>Tordylieae</taxon>
        <taxon>Tordyliinae</taxon>
        <taxon>Heracleum</taxon>
    </lineage>
</organism>
<dbReference type="GO" id="GO:1990414">
    <property type="term" value="P:replication-born double-strand break repair via sister chromatid exchange"/>
    <property type="evidence" value="ECO:0007669"/>
    <property type="project" value="TreeGrafter"/>
</dbReference>